<dbReference type="Pfam" id="PF13175">
    <property type="entry name" value="AAA_15"/>
    <property type="match status" value="1"/>
</dbReference>
<dbReference type="Gene3D" id="3.40.50.300">
    <property type="entry name" value="P-loop containing nucleotide triphosphate hydrolases"/>
    <property type="match status" value="1"/>
</dbReference>
<evidence type="ECO:0000256" key="2">
    <source>
        <dbReference type="ARBA" id="ARBA00011322"/>
    </source>
</evidence>
<evidence type="ECO:0000256" key="1">
    <source>
        <dbReference type="ARBA" id="ARBA00006930"/>
    </source>
</evidence>
<organism evidence="6 7">
    <name type="scientific">Halalkalibacter nanhaiisediminis</name>
    <dbReference type="NCBI Taxonomy" id="688079"/>
    <lineage>
        <taxon>Bacteria</taxon>
        <taxon>Bacillati</taxon>
        <taxon>Bacillota</taxon>
        <taxon>Bacilli</taxon>
        <taxon>Bacillales</taxon>
        <taxon>Bacillaceae</taxon>
        <taxon>Halalkalibacter</taxon>
    </lineage>
</organism>
<evidence type="ECO:0000259" key="5">
    <source>
        <dbReference type="Pfam" id="PF13175"/>
    </source>
</evidence>
<evidence type="ECO:0000313" key="6">
    <source>
        <dbReference type="EMBL" id="TWI55232.1"/>
    </source>
</evidence>
<dbReference type="PANTHER" id="PTHR32114:SF2">
    <property type="entry name" value="ABC TRANSPORTER ABCH.3"/>
    <property type="match status" value="1"/>
</dbReference>
<evidence type="ECO:0000256" key="3">
    <source>
        <dbReference type="ARBA" id="ARBA00013368"/>
    </source>
</evidence>
<keyword evidence="7" id="KW-1185">Reference proteome</keyword>
<reference evidence="6 7" key="1">
    <citation type="journal article" date="2015" name="Stand. Genomic Sci.">
        <title>Genomic Encyclopedia of Bacterial and Archaeal Type Strains, Phase III: the genomes of soil and plant-associated and newly described type strains.</title>
        <authorList>
            <person name="Whitman W.B."/>
            <person name="Woyke T."/>
            <person name="Klenk H.P."/>
            <person name="Zhou Y."/>
            <person name="Lilburn T.G."/>
            <person name="Beck B.J."/>
            <person name="De Vos P."/>
            <person name="Vandamme P."/>
            <person name="Eisen J.A."/>
            <person name="Garrity G."/>
            <person name="Hugenholtz P."/>
            <person name="Kyrpides N.C."/>
        </authorList>
    </citation>
    <scope>NUCLEOTIDE SEQUENCE [LARGE SCALE GENOMIC DNA]</scope>
    <source>
        <strain evidence="6 7">CGMCC 1.10116</strain>
    </source>
</reference>
<dbReference type="SUPFAM" id="SSF52540">
    <property type="entry name" value="P-loop containing nucleoside triphosphate hydrolases"/>
    <property type="match status" value="1"/>
</dbReference>
<evidence type="ECO:0000313" key="7">
    <source>
        <dbReference type="Proteomes" id="UP000315711"/>
    </source>
</evidence>
<dbReference type="EMBL" id="VLKZ01000007">
    <property type="protein sequence ID" value="TWI55232.1"/>
    <property type="molecule type" value="Genomic_DNA"/>
</dbReference>
<comment type="similarity">
    <text evidence="1">Belongs to the SMC family. SbcC subfamily.</text>
</comment>
<evidence type="ECO:0000256" key="4">
    <source>
        <dbReference type="SAM" id="Coils"/>
    </source>
</evidence>
<accession>A0A562QEQ6</accession>
<sequence length="476" mass="55931">MTNIQTVRLENFQSHFDTFVEFTEGLNVIVGQSDSGKTAILRGIRWALYNQPRGTDFIRVGADFVRVTVSFHNGTSIVRERTNSKNRYTIQRESQEDLVLEGFGIHVPDEVLEAHGMGHLRIDHDNELMIHLSQQLDGPFLLEQTNSVRAKTLGRISGAHFLDMAIRDVTKDVSQLNQRLKQEQLAIEKLQEELIPYSSLNEMQEQLDQTDNQIQQIKQLEERKNRLQLLKLQKERLDAEEEETKKRKRLVSDVDVWSTKVEHLQAIRSRYMVFDQKQKQYQEMNKAIVMCQKWLEKTQHAQVATKKLEFTAELVTLRAKLKSLLSKQETIQQAFKQEEQRMQRSSFVDSIHVITLEKIAEKQQKYQQLKRMKEQINAYIEQRRKVSEFTSRLSQVDETMQRQELITDAYKKVTRLQAIQSQLKEFDQRLKEGKRFIQLQLEEQEKAESKWQKRLLAEGTCPTCGQSICIHENEKE</sequence>
<dbReference type="PANTHER" id="PTHR32114">
    <property type="entry name" value="ABC TRANSPORTER ABCH.3"/>
    <property type="match status" value="1"/>
</dbReference>
<dbReference type="Proteomes" id="UP000315711">
    <property type="component" value="Unassembled WGS sequence"/>
</dbReference>
<feature type="domain" description="Endonuclease GajA/Old nuclease/RecF-like AAA" evidence="5">
    <location>
        <begin position="4"/>
        <end position="377"/>
    </location>
</feature>
<dbReference type="InterPro" id="IPR027417">
    <property type="entry name" value="P-loop_NTPase"/>
</dbReference>
<keyword evidence="4" id="KW-0175">Coiled coil</keyword>
<dbReference type="OrthoDB" id="267455at2"/>
<feature type="coiled-coil region" evidence="4">
    <location>
        <begin position="166"/>
        <end position="249"/>
    </location>
</feature>
<comment type="caution">
    <text evidence="6">The sequence shown here is derived from an EMBL/GenBank/DDBJ whole genome shotgun (WGS) entry which is preliminary data.</text>
</comment>
<name>A0A562QEQ6_9BACI</name>
<proteinExistence type="inferred from homology"/>
<gene>
    <name evidence="6" type="ORF">IQ10_02779</name>
</gene>
<dbReference type="AlphaFoldDB" id="A0A562QEQ6"/>
<protein>
    <recommendedName>
        <fullName evidence="3">Nuclease SbcCD subunit C</fullName>
    </recommendedName>
</protein>
<dbReference type="InterPro" id="IPR041685">
    <property type="entry name" value="AAA_GajA/Old/RecF-like"/>
</dbReference>
<comment type="subunit">
    <text evidence="2">Heterodimer of SbcC and SbcD.</text>
</comment>
<dbReference type="RefSeq" id="WP_144451028.1">
    <property type="nucleotide sequence ID" value="NZ_VLKZ01000007.1"/>
</dbReference>